<evidence type="ECO:0000256" key="4">
    <source>
        <dbReference type="ARBA" id="ARBA00023136"/>
    </source>
</evidence>
<evidence type="ECO:0000256" key="5">
    <source>
        <dbReference type="SAM" id="Phobius"/>
    </source>
</evidence>
<keyword evidence="4 5" id="KW-0472">Membrane</keyword>
<evidence type="ECO:0000256" key="2">
    <source>
        <dbReference type="ARBA" id="ARBA00022692"/>
    </source>
</evidence>
<evidence type="ECO:0000313" key="6">
    <source>
        <dbReference type="EMBL" id="PPR02409.1"/>
    </source>
</evidence>
<protein>
    <recommendedName>
        <fullName evidence="8">DUF300-domain-containing protein</fullName>
    </recommendedName>
</protein>
<comment type="caution">
    <text evidence="6">The sequence shown here is derived from an EMBL/GenBank/DDBJ whole genome shotgun (WGS) entry which is preliminary data.</text>
</comment>
<keyword evidence="7" id="KW-1185">Reference proteome</keyword>
<dbReference type="OrthoDB" id="5348404at2759"/>
<comment type="subcellular location">
    <subcellularLocation>
        <location evidence="1">Membrane</location>
        <topology evidence="1">Multi-pass membrane protein</topology>
    </subcellularLocation>
</comment>
<feature type="transmembrane region" description="Helical" evidence="5">
    <location>
        <begin position="222"/>
        <end position="244"/>
    </location>
</feature>
<evidence type="ECO:0008006" key="8">
    <source>
        <dbReference type="Google" id="ProtNLM"/>
    </source>
</evidence>
<feature type="transmembrane region" description="Helical" evidence="5">
    <location>
        <begin position="144"/>
        <end position="161"/>
    </location>
</feature>
<gene>
    <name evidence="6" type="ORF">CVT26_011377</name>
</gene>
<name>A0A409YHB9_9AGAR</name>
<feature type="transmembrane region" description="Helical" evidence="5">
    <location>
        <begin position="111"/>
        <end position="132"/>
    </location>
</feature>
<dbReference type="GO" id="GO:0016020">
    <property type="term" value="C:membrane"/>
    <property type="evidence" value="ECO:0007669"/>
    <property type="project" value="UniProtKB-SubCell"/>
</dbReference>
<evidence type="ECO:0000256" key="1">
    <source>
        <dbReference type="ARBA" id="ARBA00004141"/>
    </source>
</evidence>
<reference evidence="6 7" key="1">
    <citation type="journal article" date="2018" name="Evol. Lett.">
        <title>Horizontal gene cluster transfer increased hallucinogenic mushroom diversity.</title>
        <authorList>
            <person name="Reynolds H.T."/>
            <person name="Vijayakumar V."/>
            <person name="Gluck-Thaler E."/>
            <person name="Korotkin H.B."/>
            <person name="Matheny P.B."/>
            <person name="Slot J.C."/>
        </authorList>
    </citation>
    <scope>NUCLEOTIDE SEQUENCE [LARGE SCALE GENOMIC DNA]</scope>
    <source>
        <strain evidence="6 7">SRW20</strain>
    </source>
</reference>
<dbReference type="Pfam" id="PF03619">
    <property type="entry name" value="Solute_trans_a"/>
    <property type="match status" value="1"/>
</dbReference>
<keyword evidence="2 5" id="KW-0812">Transmembrane</keyword>
<dbReference type="InterPro" id="IPR005178">
    <property type="entry name" value="Ostalpha/TMEM184C"/>
</dbReference>
<evidence type="ECO:0000256" key="3">
    <source>
        <dbReference type="ARBA" id="ARBA00022989"/>
    </source>
</evidence>
<organism evidence="6 7">
    <name type="scientific">Gymnopilus dilepis</name>
    <dbReference type="NCBI Taxonomy" id="231916"/>
    <lineage>
        <taxon>Eukaryota</taxon>
        <taxon>Fungi</taxon>
        <taxon>Dikarya</taxon>
        <taxon>Basidiomycota</taxon>
        <taxon>Agaricomycotina</taxon>
        <taxon>Agaricomycetes</taxon>
        <taxon>Agaricomycetidae</taxon>
        <taxon>Agaricales</taxon>
        <taxon>Agaricineae</taxon>
        <taxon>Hymenogastraceae</taxon>
        <taxon>Gymnopilus</taxon>
    </lineage>
</organism>
<evidence type="ECO:0000313" key="7">
    <source>
        <dbReference type="Proteomes" id="UP000284706"/>
    </source>
</evidence>
<proteinExistence type="predicted"/>
<dbReference type="Proteomes" id="UP000284706">
    <property type="component" value="Unassembled WGS sequence"/>
</dbReference>
<feature type="transmembrane region" description="Helical" evidence="5">
    <location>
        <begin position="300"/>
        <end position="322"/>
    </location>
</feature>
<dbReference type="SMART" id="SM01417">
    <property type="entry name" value="Solute_trans_a"/>
    <property type="match status" value="1"/>
</dbReference>
<dbReference type="InParanoid" id="A0A409YHB9"/>
<dbReference type="STRING" id="231916.A0A409YHB9"/>
<feature type="transmembrane region" description="Helical" evidence="5">
    <location>
        <begin position="65"/>
        <end position="85"/>
    </location>
</feature>
<dbReference type="AlphaFoldDB" id="A0A409YHB9"/>
<dbReference type="PANTHER" id="PTHR23423">
    <property type="entry name" value="ORGANIC SOLUTE TRANSPORTER-RELATED"/>
    <property type="match status" value="1"/>
</dbReference>
<accession>A0A409YHB9</accession>
<sequence length="516" mass="59395">MSNSTADRCFKVDAPEAPPLFQNGKINLQDAGIDYPLPDWLDYFRLIGSRCGDYLFLANKQAPTVLYQCASFYICSVTVSLMMGYRKKSSAVRQSILALLRAFLTICIQDIVRLLFMVPIYAVISLGSFLFWNHATPIILIRDAYEAIVLTAFFYLLLTYLSHDVEEQKRIFLKRGLSREADAIAIQKGEKPSQWVFPMGFVKWKPKASDGLYFLQLMKWGVLQYCVIRPTTTSAAVILNYIGLYCDSSWGLGWGHIYITVIMSISVTIAMFCLIQLYVPVARELAEHKPLLKLFSVKAVVFLTFWQATFLSLLSMFGIVKATKYMTADDVDVAIGAILEDFEMMLFAFLHIRAFSYLPYKKQVSKGMLPTKTPQWRSLAHAMDFRETFREIWIGCIYMYDKMRGKEPKPDFGVIRQTHYEEAFGRHRALPGKPHWSPRSDSKHEELPEATFPTVEIEVEREIEIEGQRQWLLLGKQNRLHPGRERSEGLQEQFDKELQRLGYSNCTPSFFVHVLV</sequence>
<feature type="transmembrane region" description="Helical" evidence="5">
    <location>
        <begin position="256"/>
        <end position="279"/>
    </location>
</feature>
<keyword evidence="3 5" id="KW-1133">Transmembrane helix</keyword>
<dbReference type="EMBL" id="NHYE01000846">
    <property type="protein sequence ID" value="PPR02409.1"/>
    <property type="molecule type" value="Genomic_DNA"/>
</dbReference>